<dbReference type="EMBL" id="MRZV01000063">
    <property type="protein sequence ID" value="PIK60228.1"/>
    <property type="molecule type" value="Genomic_DNA"/>
</dbReference>
<protein>
    <submittedName>
        <fullName evidence="5">Putative PHD finger protein 14</fullName>
    </submittedName>
</protein>
<evidence type="ECO:0000256" key="1">
    <source>
        <dbReference type="ARBA" id="ARBA00022723"/>
    </source>
</evidence>
<dbReference type="PROSITE" id="PS51805">
    <property type="entry name" value="EPHD"/>
    <property type="match status" value="1"/>
</dbReference>
<dbReference type="PANTHER" id="PTHR13793:SF150">
    <property type="entry name" value="PHD FINGER PROTEIN 14"/>
    <property type="match status" value="1"/>
</dbReference>
<dbReference type="GO" id="GO:0008270">
    <property type="term" value="F:zinc ion binding"/>
    <property type="evidence" value="ECO:0007669"/>
    <property type="project" value="UniProtKB-KW"/>
</dbReference>
<evidence type="ECO:0000256" key="2">
    <source>
        <dbReference type="ARBA" id="ARBA00022771"/>
    </source>
</evidence>
<dbReference type="Pfam" id="PF13832">
    <property type="entry name" value="zf-HC5HC2H_2"/>
    <property type="match status" value="1"/>
</dbReference>
<proteinExistence type="predicted"/>
<dbReference type="InterPro" id="IPR050701">
    <property type="entry name" value="Histone_Mod_Regulator"/>
</dbReference>
<keyword evidence="1" id="KW-0479">Metal-binding</keyword>
<sequence length="79" mass="8903">MGDRVEIQIIETYLFCSLTFVLQPCELCPNLGGIFKETDAGRWVHIVCALYIPGVAFGDVEKLRWITLSEMNPRNGEQG</sequence>
<name>A0A2G8LIZ3_STIJA</name>
<keyword evidence="3" id="KW-0862">Zinc</keyword>
<evidence type="ECO:0000313" key="6">
    <source>
        <dbReference type="Proteomes" id="UP000230750"/>
    </source>
</evidence>
<keyword evidence="6" id="KW-1185">Reference proteome</keyword>
<dbReference type="OrthoDB" id="336088at2759"/>
<evidence type="ECO:0000259" key="4">
    <source>
        <dbReference type="PROSITE" id="PS51805"/>
    </source>
</evidence>
<comment type="caution">
    <text evidence="5">The sequence shown here is derived from an EMBL/GenBank/DDBJ whole genome shotgun (WGS) entry which is preliminary data.</text>
</comment>
<dbReference type="AlphaFoldDB" id="A0A2G8LIZ3"/>
<feature type="domain" description="PHD-type" evidence="4">
    <location>
        <begin position="22"/>
        <end position="79"/>
    </location>
</feature>
<evidence type="ECO:0000313" key="5">
    <source>
        <dbReference type="EMBL" id="PIK60228.1"/>
    </source>
</evidence>
<evidence type="ECO:0000256" key="3">
    <source>
        <dbReference type="ARBA" id="ARBA00022833"/>
    </source>
</evidence>
<dbReference type="PANTHER" id="PTHR13793">
    <property type="entry name" value="PHD FINGER PROTEINS"/>
    <property type="match status" value="1"/>
</dbReference>
<gene>
    <name evidence="5" type="ORF">BSL78_02856</name>
</gene>
<reference evidence="5 6" key="1">
    <citation type="journal article" date="2017" name="PLoS Biol.">
        <title>The sea cucumber genome provides insights into morphological evolution and visceral regeneration.</title>
        <authorList>
            <person name="Zhang X."/>
            <person name="Sun L."/>
            <person name="Yuan J."/>
            <person name="Sun Y."/>
            <person name="Gao Y."/>
            <person name="Zhang L."/>
            <person name="Li S."/>
            <person name="Dai H."/>
            <person name="Hamel J.F."/>
            <person name="Liu C."/>
            <person name="Yu Y."/>
            <person name="Liu S."/>
            <person name="Lin W."/>
            <person name="Guo K."/>
            <person name="Jin S."/>
            <person name="Xu P."/>
            <person name="Storey K.B."/>
            <person name="Huan P."/>
            <person name="Zhang T."/>
            <person name="Zhou Y."/>
            <person name="Zhang J."/>
            <person name="Lin C."/>
            <person name="Li X."/>
            <person name="Xing L."/>
            <person name="Huo D."/>
            <person name="Sun M."/>
            <person name="Wang L."/>
            <person name="Mercier A."/>
            <person name="Li F."/>
            <person name="Yang H."/>
            <person name="Xiang J."/>
        </authorList>
    </citation>
    <scope>NUCLEOTIDE SEQUENCE [LARGE SCALE GENOMIC DNA]</scope>
    <source>
        <strain evidence="5">Shaxun</strain>
        <tissue evidence="5">Muscle</tissue>
    </source>
</reference>
<dbReference type="InterPro" id="IPR034732">
    <property type="entry name" value="EPHD"/>
</dbReference>
<organism evidence="5 6">
    <name type="scientific">Stichopus japonicus</name>
    <name type="common">Sea cucumber</name>
    <dbReference type="NCBI Taxonomy" id="307972"/>
    <lineage>
        <taxon>Eukaryota</taxon>
        <taxon>Metazoa</taxon>
        <taxon>Echinodermata</taxon>
        <taxon>Eleutherozoa</taxon>
        <taxon>Echinozoa</taxon>
        <taxon>Holothuroidea</taxon>
        <taxon>Aspidochirotacea</taxon>
        <taxon>Aspidochirotida</taxon>
        <taxon>Stichopodidae</taxon>
        <taxon>Apostichopus</taxon>
    </lineage>
</organism>
<accession>A0A2G8LIZ3</accession>
<dbReference type="Proteomes" id="UP000230750">
    <property type="component" value="Unassembled WGS sequence"/>
</dbReference>
<dbReference type="STRING" id="307972.A0A2G8LIZ3"/>
<dbReference type="GO" id="GO:0006357">
    <property type="term" value="P:regulation of transcription by RNA polymerase II"/>
    <property type="evidence" value="ECO:0007669"/>
    <property type="project" value="TreeGrafter"/>
</dbReference>
<keyword evidence="2" id="KW-0863">Zinc-finger</keyword>